<evidence type="ECO:0000313" key="7">
    <source>
        <dbReference type="EMBL" id="BBM36557.1"/>
    </source>
</evidence>
<dbReference type="PANTHER" id="PTHR43026">
    <property type="entry name" value="2-HYDROXYACID DEHYDROGENASE HOMOLOG 1-RELATED"/>
    <property type="match status" value="1"/>
</dbReference>
<dbReference type="KEGG" id="lgo:JCM16774_1501"/>
<dbReference type="EMBL" id="AP019822">
    <property type="protein sequence ID" value="BBM36557.1"/>
    <property type="molecule type" value="Genomic_DNA"/>
</dbReference>
<keyword evidence="3" id="KW-0520">NAD</keyword>
<dbReference type="AlphaFoldDB" id="A0A510JBJ0"/>
<accession>A0A510JBJ0</accession>
<proteinExistence type="inferred from homology"/>
<dbReference type="InterPro" id="IPR058205">
    <property type="entry name" value="D-LDH-like"/>
</dbReference>
<evidence type="ECO:0000259" key="6">
    <source>
        <dbReference type="Pfam" id="PF02826"/>
    </source>
</evidence>
<dbReference type="InterPro" id="IPR006140">
    <property type="entry name" value="D-isomer_DH_NAD-bd"/>
</dbReference>
<dbReference type="PROSITE" id="PS00671">
    <property type="entry name" value="D_2_HYDROXYACID_DH_3"/>
    <property type="match status" value="1"/>
</dbReference>
<feature type="domain" description="D-isomer specific 2-hydroxyacid dehydrogenase catalytic" evidence="5">
    <location>
        <begin position="3"/>
        <end position="329"/>
    </location>
</feature>
<evidence type="ECO:0000256" key="2">
    <source>
        <dbReference type="ARBA" id="ARBA00023002"/>
    </source>
</evidence>
<keyword evidence="2 4" id="KW-0560">Oxidoreductase</keyword>
<evidence type="ECO:0000256" key="1">
    <source>
        <dbReference type="ARBA" id="ARBA00005854"/>
    </source>
</evidence>
<dbReference type="GO" id="GO:0051287">
    <property type="term" value="F:NAD binding"/>
    <property type="evidence" value="ECO:0007669"/>
    <property type="project" value="InterPro"/>
</dbReference>
<evidence type="ECO:0000256" key="4">
    <source>
        <dbReference type="RuleBase" id="RU003719"/>
    </source>
</evidence>
<dbReference type="PANTHER" id="PTHR43026:SF1">
    <property type="entry name" value="2-HYDROXYACID DEHYDROGENASE HOMOLOG 1-RELATED"/>
    <property type="match status" value="1"/>
</dbReference>
<dbReference type="Proteomes" id="UP000321606">
    <property type="component" value="Chromosome"/>
</dbReference>
<comment type="similarity">
    <text evidence="1 4">Belongs to the D-isomer specific 2-hydroxyacid dehydrogenase family.</text>
</comment>
<dbReference type="GO" id="GO:0016616">
    <property type="term" value="F:oxidoreductase activity, acting on the CH-OH group of donors, NAD or NADP as acceptor"/>
    <property type="evidence" value="ECO:0007669"/>
    <property type="project" value="InterPro"/>
</dbReference>
<name>A0A510JBJ0_9FUSO</name>
<dbReference type="CDD" id="cd12183">
    <property type="entry name" value="LDH_like_2"/>
    <property type="match status" value="1"/>
</dbReference>
<dbReference type="OrthoDB" id="9805416at2"/>
<dbReference type="InterPro" id="IPR006139">
    <property type="entry name" value="D-isomer_2_OHA_DH_cat_dom"/>
</dbReference>
<dbReference type="SUPFAM" id="SSF52283">
    <property type="entry name" value="Formate/glycerate dehydrogenase catalytic domain-like"/>
    <property type="match status" value="1"/>
</dbReference>
<dbReference type="SUPFAM" id="SSF51735">
    <property type="entry name" value="NAD(P)-binding Rossmann-fold domains"/>
    <property type="match status" value="1"/>
</dbReference>
<dbReference type="RefSeq" id="WP_026737819.1">
    <property type="nucleotide sequence ID" value="NZ_AP019822.1"/>
</dbReference>
<protein>
    <submittedName>
        <fullName evidence="7">NAD-binding D-isomer specific 2-hydroxyacid dehydrogenase</fullName>
    </submittedName>
</protein>
<dbReference type="FunFam" id="3.40.50.720:FF:000292">
    <property type="entry name" value="Putative D-lactate dehydrogenase"/>
    <property type="match status" value="1"/>
</dbReference>
<feature type="domain" description="D-isomer specific 2-hydroxyacid dehydrogenase NAD-binding" evidence="6">
    <location>
        <begin position="110"/>
        <end position="298"/>
    </location>
</feature>
<dbReference type="InterPro" id="IPR029753">
    <property type="entry name" value="D-isomer_DH_CS"/>
</dbReference>
<sequence>MKIVVFDTKPYDIEFFEKWNEKYGAKITYFEEKLSLKNVMLTKYQDVVCTFVNDDLNEKVINILSKNGIRAIAIRAAGYNNVDMKAANDNRVTVFRVPAYSPYAVAEHALALLMTVNRKIHKAYNRTRDGNFSLVGLTGMDLNGKTAGIIGTGKIARIFIKILNGLGMNVIAYDKFPNEQASKDENFKYVELDELFAKSDVISLHCPLTPETRHIINGENIDKMKKGVIIINTARGALVDTSILVEALKDKKIGGAGLDVYEGERDYFFDDKSANVLEDDILARLLTFNNVIVTSHQAFLTDEALNNIVETTFDNILKFAKKEVLQNEVWYDEENDKIVEGPRKK</sequence>
<reference evidence="7 8" key="1">
    <citation type="submission" date="2019-07" db="EMBL/GenBank/DDBJ databases">
        <title>Complete Genome Sequence of Leptotrichia goodfellowii Strain JCM 16774.</title>
        <authorList>
            <person name="Watanabe S."/>
            <person name="Cui L."/>
        </authorList>
    </citation>
    <scope>NUCLEOTIDE SEQUENCE [LARGE SCALE GENOMIC DNA]</scope>
    <source>
        <strain evidence="7 8">JCM16774</strain>
    </source>
</reference>
<evidence type="ECO:0000256" key="3">
    <source>
        <dbReference type="ARBA" id="ARBA00023027"/>
    </source>
</evidence>
<evidence type="ECO:0000313" key="8">
    <source>
        <dbReference type="Proteomes" id="UP000321606"/>
    </source>
</evidence>
<dbReference type="Pfam" id="PF02826">
    <property type="entry name" value="2-Hacid_dh_C"/>
    <property type="match status" value="1"/>
</dbReference>
<organism evidence="7 8">
    <name type="scientific">Pseudoleptotrichia goodfellowii</name>
    <dbReference type="NCBI Taxonomy" id="157692"/>
    <lineage>
        <taxon>Bacteria</taxon>
        <taxon>Fusobacteriati</taxon>
        <taxon>Fusobacteriota</taxon>
        <taxon>Fusobacteriia</taxon>
        <taxon>Fusobacteriales</taxon>
        <taxon>Leptotrichiaceae</taxon>
        <taxon>Pseudoleptotrichia</taxon>
    </lineage>
</organism>
<gene>
    <name evidence="7" type="ORF">JCM16774_1501</name>
</gene>
<dbReference type="InterPro" id="IPR036291">
    <property type="entry name" value="NAD(P)-bd_dom_sf"/>
</dbReference>
<dbReference type="PROSITE" id="PS00670">
    <property type="entry name" value="D_2_HYDROXYACID_DH_2"/>
    <property type="match status" value="1"/>
</dbReference>
<dbReference type="Gene3D" id="3.40.50.720">
    <property type="entry name" value="NAD(P)-binding Rossmann-like Domain"/>
    <property type="match status" value="2"/>
</dbReference>
<dbReference type="STRING" id="714315.GCA_000516535_01510"/>
<dbReference type="Pfam" id="PF00389">
    <property type="entry name" value="2-Hacid_dh"/>
    <property type="match status" value="1"/>
</dbReference>
<evidence type="ECO:0000259" key="5">
    <source>
        <dbReference type="Pfam" id="PF00389"/>
    </source>
</evidence>